<comment type="caution">
    <text evidence="14">The sequence shown here is derived from an EMBL/GenBank/DDBJ whole genome shotgun (WGS) entry which is preliminary data.</text>
</comment>
<evidence type="ECO:0000259" key="12">
    <source>
        <dbReference type="PROSITE" id="PS51192"/>
    </source>
</evidence>
<dbReference type="InterPro" id="IPR050496">
    <property type="entry name" value="SNF2_RAD54_helicase_repair"/>
</dbReference>
<gene>
    <name evidence="14" type="ORF">BCR37DRAFT_349279</name>
</gene>
<dbReference type="RefSeq" id="XP_040723973.1">
    <property type="nucleotide sequence ID" value="XM_040867914.1"/>
</dbReference>
<evidence type="ECO:0000256" key="9">
    <source>
        <dbReference type="ARBA" id="ARBA00023204"/>
    </source>
</evidence>
<dbReference type="InterPro" id="IPR058951">
    <property type="entry name" value="WHD_Rad26_CSB-like"/>
</dbReference>
<dbReference type="InterPro" id="IPR049730">
    <property type="entry name" value="SNF2/RAD54-like_C"/>
</dbReference>
<evidence type="ECO:0000313" key="14">
    <source>
        <dbReference type="EMBL" id="ORY79839.1"/>
    </source>
</evidence>
<dbReference type="Pfam" id="PF25875">
    <property type="entry name" value="WHD_Rad26_CSB"/>
    <property type="match status" value="1"/>
</dbReference>
<dbReference type="InterPro" id="IPR027417">
    <property type="entry name" value="P-loop_NTPase"/>
</dbReference>
<dbReference type="GO" id="GO:0005634">
    <property type="term" value="C:nucleus"/>
    <property type="evidence" value="ECO:0007669"/>
    <property type="project" value="TreeGrafter"/>
</dbReference>
<dbReference type="PROSITE" id="PS51194">
    <property type="entry name" value="HELICASE_CTER"/>
    <property type="match status" value="1"/>
</dbReference>
<dbReference type="Proteomes" id="UP000193685">
    <property type="component" value="Unassembled WGS sequence"/>
</dbReference>
<evidence type="ECO:0000259" key="13">
    <source>
        <dbReference type="PROSITE" id="PS51194"/>
    </source>
</evidence>
<dbReference type="InterPro" id="IPR014001">
    <property type="entry name" value="Helicase_ATP-bd"/>
</dbReference>
<name>A0A1Y2F7K0_PROLT</name>
<dbReference type="PROSITE" id="PS51192">
    <property type="entry name" value="HELICASE_ATP_BIND_1"/>
    <property type="match status" value="1"/>
</dbReference>
<dbReference type="InterPro" id="IPR001650">
    <property type="entry name" value="Helicase_C-like"/>
</dbReference>
<dbReference type="OrthoDB" id="413460at2759"/>
<feature type="domain" description="Helicase ATP-binding" evidence="12">
    <location>
        <begin position="314"/>
        <end position="483"/>
    </location>
</feature>
<dbReference type="SMART" id="SM00487">
    <property type="entry name" value="DEXDc"/>
    <property type="match status" value="1"/>
</dbReference>
<proteinExistence type="inferred from homology"/>
<keyword evidence="10" id="KW-0539">Nucleus</keyword>
<evidence type="ECO:0000313" key="15">
    <source>
        <dbReference type="Proteomes" id="UP000193685"/>
    </source>
</evidence>
<evidence type="ECO:0000256" key="10">
    <source>
        <dbReference type="ARBA" id="ARBA00023242"/>
    </source>
</evidence>
<dbReference type="GeneID" id="63784513"/>
<feature type="compositionally biased region" description="Basic and acidic residues" evidence="11">
    <location>
        <begin position="136"/>
        <end position="150"/>
    </location>
</feature>
<keyword evidence="7" id="KW-0067">ATP-binding</keyword>
<evidence type="ECO:0000256" key="2">
    <source>
        <dbReference type="ARBA" id="ARBA00007025"/>
    </source>
</evidence>
<evidence type="ECO:0000256" key="8">
    <source>
        <dbReference type="ARBA" id="ARBA00023125"/>
    </source>
</evidence>
<evidence type="ECO:0000256" key="7">
    <source>
        <dbReference type="ARBA" id="ARBA00022840"/>
    </source>
</evidence>
<keyword evidence="8" id="KW-0238">DNA-binding</keyword>
<protein>
    <submittedName>
        <fullName evidence="14">SNF2 family N-terminal domain-domain-containing protein</fullName>
    </submittedName>
</protein>
<dbReference type="InterPro" id="IPR000330">
    <property type="entry name" value="SNF2_N"/>
</dbReference>
<dbReference type="Gene3D" id="3.40.50.300">
    <property type="entry name" value="P-loop containing nucleotide triphosphate hydrolases"/>
    <property type="match status" value="1"/>
</dbReference>
<dbReference type="STRING" id="56484.A0A1Y2F7K0"/>
<dbReference type="GO" id="GO:0016787">
    <property type="term" value="F:hydrolase activity"/>
    <property type="evidence" value="ECO:0007669"/>
    <property type="project" value="UniProtKB-KW"/>
</dbReference>
<organism evidence="14 15">
    <name type="scientific">Protomyces lactucae-debilis</name>
    <dbReference type="NCBI Taxonomy" id="2754530"/>
    <lineage>
        <taxon>Eukaryota</taxon>
        <taxon>Fungi</taxon>
        <taxon>Dikarya</taxon>
        <taxon>Ascomycota</taxon>
        <taxon>Taphrinomycotina</taxon>
        <taxon>Taphrinomycetes</taxon>
        <taxon>Taphrinales</taxon>
        <taxon>Protomycetaceae</taxon>
        <taxon>Protomyces</taxon>
    </lineage>
</organism>
<comment type="similarity">
    <text evidence="2">Belongs to the SNF2/RAD54 helicase family.</text>
</comment>
<dbReference type="Pfam" id="PF00176">
    <property type="entry name" value="SNF2-rel_dom"/>
    <property type="match status" value="1"/>
</dbReference>
<dbReference type="GO" id="GO:0006283">
    <property type="term" value="P:transcription-coupled nucleotide-excision repair"/>
    <property type="evidence" value="ECO:0007669"/>
    <property type="project" value="TreeGrafter"/>
</dbReference>
<dbReference type="SMART" id="SM00490">
    <property type="entry name" value="HELICc"/>
    <property type="match status" value="1"/>
</dbReference>
<evidence type="ECO:0000256" key="1">
    <source>
        <dbReference type="ARBA" id="ARBA00004123"/>
    </source>
</evidence>
<keyword evidence="15" id="KW-1185">Reference proteome</keyword>
<feature type="region of interest" description="Disordered" evidence="11">
    <location>
        <begin position="898"/>
        <end position="920"/>
    </location>
</feature>
<dbReference type="AlphaFoldDB" id="A0A1Y2F7K0"/>
<feature type="region of interest" description="Disordered" evidence="11">
    <location>
        <begin position="120"/>
        <end position="150"/>
    </location>
</feature>
<accession>A0A1Y2F7K0</accession>
<reference evidence="14 15" key="1">
    <citation type="submission" date="2016-07" db="EMBL/GenBank/DDBJ databases">
        <title>Pervasive Adenine N6-methylation of Active Genes in Fungi.</title>
        <authorList>
            <consortium name="DOE Joint Genome Institute"/>
            <person name="Mondo S.J."/>
            <person name="Dannebaum R.O."/>
            <person name="Kuo R.C."/>
            <person name="Labutti K."/>
            <person name="Haridas S."/>
            <person name="Kuo A."/>
            <person name="Salamov A."/>
            <person name="Ahrendt S.R."/>
            <person name="Lipzen A."/>
            <person name="Sullivan W."/>
            <person name="Andreopoulos W.B."/>
            <person name="Clum A."/>
            <person name="Lindquist E."/>
            <person name="Daum C."/>
            <person name="Ramamoorthy G.K."/>
            <person name="Gryganskyi A."/>
            <person name="Culley D."/>
            <person name="Magnuson J.K."/>
            <person name="James T.Y."/>
            <person name="O'Malley M.A."/>
            <person name="Stajich J.E."/>
            <person name="Spatafora J.W."/>
            <person name="Visel A."/>
            <person name="Grigoriev I.V."/>
        </authorList>
    </citation>
    <scope>NUCLEOTIDE SEQUENCE [LARGE SCALE GENOMIC DNA]</scope>
    <source>
        <strain evidence="14 15">12-1054</strain>
    </source>
</reference>
<feature type="compositionally biased region" description="Basic residues" evidence="11">
    <location>
        <begin position="123"/>
        <end position="134"/>
    </location>
</feature>
<evidence type="ECO:0000256" key="11">
    <source>
        <dbReference type="SAM" id="MobiDB-lite"/>
    </source>
</evidence>
<dbReference type="CDD" id="cd18793">
    <property type="entry name" value="SF2_C_SNF"/>
    <property type="match status" value="1"/>
</dbReference>
<evidence type="ECO:0000256" key="4">
    <source>
        <dbReference type="ARBA" id="ARBA00022763"/>
    </source>
</evidence>
<dbReference type="PANTHER" id="PTHR45629:SF7">
    <property type="entry name" value="DNA EXCISION REPAIR PROTEIN ERCC-6-RELATED"/>
    <property type="match status" value="1"/>
</dbReference>
<evidence type="ECO:0000256" key="5">
    <source>
        <dbReference type="ARBA" id="ARBA00022801"/>
    </source>
</evidence>
<sequence>MSAGGAATEATAAASHETIAAASELDALGVNIVSQAHLEQTVAQQADTLLNARDDELDNRRLDKAHKELATLEKKMGVLEERLESTRTTVSVKVALRGQLPVLAEQRDALRQDVSEIEERLRERKQKKQAKAQHPKPSEEGPPERDDTETERAYLIRTGKITPFAKIAGLERSNTTEETDMARPEEGQTSISKEMSHQTLRQPGFAPAMTKPVKAEPALHELFDQTETDEQMAAPLADVDDGNEARYQQRLSQWTRTRAKARAAQGAGVDEDMDEVLQPHPTEPSLAFNGGFQIPGDIHPSLFDYQKTCVQWLWELHAQGCGGIIGDEMGLGKTVQVISFLAGLSHSGKLDGPVLIVAPATVMQMWVKEFHKWWPPLRVCILHSSGEATRAGSNVRKVVQNVVNEGHVLVTTYAGLTSYREMLGPVAWSYAILDEGHKIRNPDAEVSLAAKQLRTVHRLILSGTPIQNNLTELWSLFDFCFPGRLGTLPIFHAQFALPINIGGYANASNVQVQTAFKCACVLRDLISPYLLRRMKADVAADLPKKSEQVLFCKLTDKQRTAYERFLASGEMEAILNGKRQVLFGVDVLRKICNHPDLVDRLQLQKRSDYGDSSKSGKMQVVKALLELWKREGHRTLLFAQGRQMLDILERYVVSLEGFNYRRMDGTTPIVQRQALVDEFNTNADIHVFLLTTRVGGLGVNLTGADRVVIYDPDWNPSTDVQARERAWRLGQKKDVTIFRLMTSGTIEEKIYHRQIFKQFLTNKILRDPKQRRFFKMNDLHDLFSLGSEAFDGTETGDMFLGTEKTYAAPDAKKKGRQAEEAQLATLDGVAALETFSAQGTAAAEDQTGEENVLESIFARSGVQSALEHDQIMDAARPEQLLVEREANRIAKEAAETLKQSRREAQRQPIGTPTFTGRFGGGQGSGGLLAGMARRREAETGEPVLSIAKLSDPGRAALIKRIAAFLGRHGEDGVASQGIVDEFGVNVEGAEEVTLFKKMLRQIAVFKNRRWALKEEYR</sequence>
<comment type="subcellular location">
    <subcellularLocation>
        <location evidence="1">Nucleus</location>
    </subcellularLocation>
</comment>
<evidence type="ECO:0000256" key="6">
    <source>
        <dbReference type="ARBA" id="ARBA00022806"/>
    </source>
</evidence>
<dbReference type="PANTHER" id="PTHR45629">
    <property type="entry name" value="SNF2/RAD54 FAMILY MEMBER"/>
    <property type="match status" value="1"/>
</dbReference>
<keyword evidence="9" id="KW-0234">DNA repair</keyword>
<dbReference type="GO" id="GO:0005524">
    <property type="term" value="F:ATP binding"/>
    <property type="evidence" value="ECO:0007669"/>
    <property type="project" value="InterPro"/>
</dbReference>
<feature type="region of interest" description="Disordered" evidence="11">
    <location>
        <begin position="171"/>
        <end position="191"/>
    </location>
</feature>
<dbReference type="OMA" id="PTWTGQF"/>
<keyword evidence="3" id="KW-0547">Nucleotide-binding</keyword>
<keyword evidence="5" id="KW-0378">Hydrolase</keyword>
<dbReference type="Pfam" id="PF00271">
    <property type="entry name" value="Helicase_C"/>
    <property type="match status" value="1"/>
</dbReference>
<keyword evidence="4" id="KW-0227">DNA damage</keyword>
<dbReference type="Gene3D" id="3.40.50.10810">
    <property type="entry name" value="Tandem AAA-ATPase domain"/>
    <property type="match status" value="1"/>
</dbReference>
<dbReference type="EMBL" id="MCFI01000014">
    <property type="protein sequence ID" value="ORY79839.1"/>
    <property type="molecule type" value="Genomic_DNA"/>
</dbReference>
<dbReference type="SUPFAM" id="SSF52540">
    <property type="entry name" value="P-loop containing nucleoside triphosphate hydrolases"/>
    <property type="match status" value="2"/>
</dbReference>
<keyword evidence="6" id="KW-0347">Helicase</keyword>
<evidence type="ECO:0000256" key="3">
    <source>
        <dbReference type="ARBA" id="ARBA00022741"/>
    </source>
</evidence>
<dbReference type="FunFam" id="3.40.50.10810:FF:000042">
    <property type="entry name" value="SNF2 family helicase-like protein"/>
    <property type="match status" value="1"/>
</dbReference>
<feature type="domain" description="Helicase C-terminal" evidence="13">
    <location>
        <begin position="619"/>
        <end position="780"/>
    </location>
</feature>
<dbReference type="GO" id="GO:0008094">
    <property type="term" value="F:ATP-dependent activity, acting on DNA"/>
    <property type="evidence" value="ECO:0007669"/>
    <property type="project" value="TreeGrafter"/>
</dbReference>
<dbReference type="CDD" id="cd18000">
    <property type="entry name" value="DEXHc_ERCC6"/>
    <property type="match status" value="1"/>
</dbReference>
<dbReference type="InterPro" id="IPR038718">
    <property type="entry name" value="SNF2-like_sf"/>
</dbReference>